<dbReference type="PROSITE" id="PS51737">
    <property type="entry name" value="RECOMBINASE_DNA_BIND"/>
    <property type="match status" value="1"/>
</dbReference>
<dbReference type="InterPro" id="IPR038109">
    <property type="entry name" value="DNA_bind_recomb_sf"/>
</dbReference>
<evidence type="ECO:0000259" key="1">
    <source>
        <dbReference type="PROSITE" id="PS51737"/>
    </source>
</evidence>
<dbReference type="Gene3D" id="3.40.50.1390">
    <property type="entry name" value="Resolvase, N-terminal catalytic domain"/>
    <property type="match status" value="1"/>
</dbReference>
<evidence type="ECO:0000313" key="3">
    <source>
        <dbReference type="Proteomes" id="UP001501343"/>
    </source>
</evidence>
<comment type="caution">
    <text evidence="2">The sequence shown here is derived from an EMBL/GenBank/DDBJ whole genome shotgun (WGS) entry which is preliminary data.</text>
</comment>
<dbReference type="SMART" id="SM00857">
    <property type="entry name" value="Resolvase"/>
    <property type="match status" value="1"/>
</dbReference>
<dbReference type="InterPro" id="IPR036162">
    <property type="entry name" value="Resolvase-like_N_sf"/>
</dbReference>
<feature type="domain" description="Recombinase" evidence="1">
    <location>
        <begin position="149"/>
        <end position="257"/>
    </location>
</feature>
<proteinExistence type="predicted"/>
<dbReference type="RefSeq" id="WP_344049722.1">
    <property type="nucleotide sequence ID" value="NZ_BAAAOF010000007.1"/>
</dbReference>
<dbReference type="PANTHER" id="PTHR30461">
    <property type="entry name" value="DNA-INVERTASE FROM LAMBDOID PROPHAGE"/>
    <property type="match status" value="1"/>
</dbReference>
<accession>A0ABP5B8G5</accession>
<reference evidence="3" key="1">
    <citation type="journal article" date="2019" name="Int. J. Syst. Evol. Microbiol.">
        <title>The Global Catalogue of Microorganisms (GCM) 10K type strain sequencing project: providing services to taxonomists for standard genome sequencing and annotation.</title>
        <authorList>
            <consortium name="The Broad Institute Genomics Platform"/>
            <consortium name="The Broad Institute Genome Sequencing Center for Infectious Disease"/>
            <person name="Wu L."/>
            <person name="Ma J."/>
        </authorList>
    </citation>
    <scope>NUCLEOTIDE SEQUENCE [LARGE SCALE GENOMIC DNA]</scope>
    <source>
        <strain evidence="3">JCM 14900</strain>
    </source>
</reference>
<evidence type="ECO:0000313" key="2">
    <source>
        <dbReference type="EMBL" id="GAA1936529.1"/>
    </source>
</evidence>
<dbReference type="InterPro" id="IPR006119">
    <property type="entry name" value="Resolv_N"/>
</dbReference>
<name>A0ABP5B8G5_9MICO</name>
<dbReference type="CDD" id="cd00338">
    <property type="entry name" value="Ser_Recombinase"/>
    <property type="match status" value="1"/>
</dbReference>
<protein>
    <recommendedName>
        <fullName evidence="1">Recombinase domain-containing protein</fullName>
    </recommendedName>
</protein>
<dbReference type="InterPro" id="IPR011109">
    <property type="entry name" value="DNA_bind_recombinase_dom"/>
</dbReference>
<dbReference type="InterPro" id="IPR050639">
    <property type="entry name" value="SSR_resolvase"/>
</dbReference>
<dbReference type="Proteomes" id="UP001501343">
    <property type="component" value="Unassembled WGS sequence"/>
</dbReference>
<keyword evidence="3" id="KW-1185">Reference proteome</keyword>
<dbReference type="PANTHER" id="PTHR30461:SF23">
    <property type="entry name" value="DNA RECOMBINASE-RELATED"/>
    <property type="match status" value="1"/>
</dbReference>
<dbReference type="Pfam" id="PF00239">
    <property type="entry name" value="Resolvase"/>
    <property type="match status" value="1"/>
</dbReference>
<gene>
    <name evidence="2" type="ORF">GCM10009775_30520</name>
</gene>
<organism evidence="2 3">
    <name type="scientific">Microbacterium aoyamense</name>
    <dbReference type="NCBI Taxonomy" id="344166"/>
    <lineage>
        <taxon>Bacteria</taxon>
        <taxon>Bacillati</taxon>
        <taxon>Actinomycetota</taxon>
        <taxon>Actinomycetes</taxon>
        <taxon>Micrococcales</taxon>
        <taxon>Microbacteriaceae</taxon>
        <taxon>Microbacterium</taxon>
    </lineage>
</organism>
<dbReference type="EMBL" id="BAAAOF010000007">
    <property type="protein sequence ID" value="GAA1936529.1"/>
    <property type="molecule type" value="Genomic_DNA"/>
</dbReference>
<dbReference type="Gene3D" id="3.90.1750.20">
    <property type="entry name" value="Putative Large Serine Recombinase, Chain B, Domain 2"/>
    <property type="match status" value="1"/>
</dbReference>
<dbReference type="Pfam" id="PF07508">
    <property type="entry name" value="Recombinase"/>
    <property type="match status" value="1"/>
</dbReference>
<sequence>MDCVIYTRVSLDRTGEALAVARQEADCRKLAKSLGLRVTQVYTDNDISATSGKVRPGFETMLDAQPTAIIAWHQDRLLRLTRDLERVIALNVPVYTVTAGTLDLTTPAGRAVARTVAAWSQYEGEQKATRQVAANVQRAASGVHSGRVGYGYRRDGAAVVLHDEEAATIRAAVQRVLDGDSLRSICKDLDAQHAPTPGRGAKWNSTTLKQLLLRPSLAGLTVHRGQVVGRTPADSPRVLDEDTHERIKAVLTDPVRRTAPAGREPKYLLGGIARCGRCDGTLDDAGELVPCGGVMVRAVGRWTRQANGNSKRQPPSYVCSECYRVRRKQDHVDALVEGIVVGRLQMPDAAQLFTQGDPAALQAARDTLEAIDARLANAADMFADGTIDPAQLARVTERLRADRATAAAAVDKALPAAVPAELVGANARQVWEALPMDSKRAVLQELVTVTILPSGSGKAFDPDTVQVHWKA</sequence>
<dbReference type="SUPFAM" id="SSF53041">
    <property type="entry name" value="Resolvase-like"/>
    <property type="match status" value="1"/>
</dbReference>